<dbReference type="InterPro" id="IPR001345">
    <property type="entry name" value="PG/BPGM_mutase_AS"/>
</dbReference>
<dbReference type="InterPro" id="IPR029033">
    <property type="entry name" value="His_PPase_superfam"/>
</dbReference>
<dbReference type="InterPro" id="IPR027417">
    <property type="entry name" value="P-loop_NTPase"/>
</dbReference>
<reference evidence="18" key="1">
    <citation type="thesis" date="2020" institute="ProQuest LLC" country="789 East Eisenhower Parkway, Ann Arbor, MI, USA">
        <title>Comparative Genomics and Chromosome Evolution.</title>
        <authorList>
            <person name="Mudd A.B."/>
        </authorList>
    </citation>
    <scope>NUCLEOTIDE SEQUENCE</scope>
    <source>
        <strain evidence="18">HN-11 Male</strain>
        <tissue evidence="18">Kidney and liver</tissue>
    </source>
</reference>
<dbReference type="Gene3D" id="3.40.50.300">
    <property type="entry name" value="P-loop containing nucleotide triphosphate hydrolases"/>
    <property type="match status" value="1"/>
</dbReference>
<dbReference type="SUPFAM" id="SSF53254">
    <property type="entry name" value="Phosphoglycerate mutase-like"/>
    <property type="match status" value="1"/>
</dbReference>
<dbReference type="GO" id="GO:0005829">
    <property type="term" value="C:cytosol"/>
    <property type="evidence" value="ECO:0007669"/>
    <property type="project" value="TreeGrafter"/>
</dbReference>
<feature type="binding site" evidence="15">
    <location>
        <position position="306"/>
    </location>
    <ligand>
        <name>substrate</name>
    </ligand>
</feature>
<dbReference type="SMART" id="SM00855">
    <property type="entry name" value="PGAM"/>
    <property type="match status" value="1"/>
</dbReference>
<evidence type="ECO:0000256" key="6">
    <source>
        <dbReference type="ARBA" id="ARBA00022679"/>
    </source>
</evidence>
<dbReference type="FunFam" id="3.40.50.300:FF:000047">
    <property type="entry name" value="6-phosphofructo-2-kinase/fructose-2, 6-bisphosphatase 3 isoform 2"/>
    <property type="match status" value="1"/>
</dbReference>
<keyword evidence="10" id="KW-0007">Acetylation</keyword>
<evidence type="ECO:0000256" key="7">
    <source>
        <dbReference type="ARBA" id="ARBA00022741"/>
    </source>
</evidence>
<name>A0A8J6FES4_ELECQ</name>
<gene>
    <name evidence="18" type="ORF">GDO78_008492</name>
</gene>
<dbReference type="PROSITE" id="PS00175">
    <property type="entry name" value="PG_MUTASE"/>
    <property type="match status" value="1"/>
</dbReference>
<dbReference type="Gene3D" id="3.40.50.1240">
    <property type="entry name" value="Phosphoglycerate mutase-like"/>
    <property type="match status" value="1"/>
</dbReference>
<keyword evidence="11" id="KW-0511">Multifunctional enzyme</keyword>
<dbReference type="InterPro" id="IPR013079">
    <property type="entry name" value="6Phosfructo_kin"/>
</dbReference>
<dbReference type="CDD" id="cd07067">
    <property type="entry name" value="HP_PGM_like"/>
    <property type="match status" value="1"/>
</dbReference>
<dbReference type="GO" id="GO:0003873">
    <property type="term" value="F:6-phosphofructo-2-kinase activity"/>
    <property type="evidence" value="ECO:0007669"/>
    <property type="project" value="UniProtKB-EC"/>
</dbReference>
<dbReference type="PANTHER" id="PTHR10606">
    <property type="entry name" value="6-PHOSPHOFRUCTO-2-KINASE/FRUCTOSE-2,6-BISPHOSPHATASE"/>
    <property type="match status" value="1"/>
</dbReference>
<evidence type="ECO:0000256" key="15">
    <source>
        <dbReference type="PIRSR" id="PIRSR613078-2"/>
    </source>
</evidence>
<evidence type="ECO:0000256" key="14">
    <source>
        <dbReference type="ARBA" id="ARBA00046386"/>
    </source>
</evidence>
<dbReference type="PRINTS" id="PR00991">
    <property type="entry name" value="6PFRUCTKNASE"/>
</dbReference>
<comment type="caution">
    <text evidence="18">The sequence shown here is derived from an EMBL/GenBank/DDBJ whole genome shotgun (WGS) entry which is preliminary data.</text>
</comment>
<dbReference type="SUPFAM" id="SSF52540">
    <property type="entry name" value="P-loop containing nucleoside triphosphate hydrolases"/>
    <property type="match status" value="1"/>
</dbReference>
<evidence type="ECO:0000256" key="13">
    <source>
        <dbReference type="ARBA" id="ARBA00041796"/>
    </source>
</evidence>
<dbReference type="EMBL" id="WNTK01000004">
    <property type="protein sequence ID" value="KAG9485446.1"/>
    <property type="molecule type" value="Genomic_DNA"/>
</dbReference>
<evidence type="ECO:0000256" key="11">
    <source>
        <dbReference type="ARBA" id="ARBA00023268"/>
    </source>
</evidence>
<accession>A0A8J6FES4</accession>
<keyword evidence="7" id="KW-0547">Nucleotide-binding</keyword>
<keyword evidence="19" id="KW-1185">Reference proteome</keyword>
<comment type="function">
    <text evidence="1">Synthesis and degradation of fructose 2,6-bisphosphate.</text>
</comment>
<dbReference type="EC" id="2.7.1.105" evidence="3"/>
<evidence type="ECO:0000259" key="17">
    <source>
        <dbReference type="Pfam" id="PF01591"/>
    </source>
</evidence>
<evidence type="ECO:0000256" key="9">
    <source>
        <dbReference type="ARBA" id="ARBA00022840"/>
    </source>
</evidence>
<proteinExistence type="inferred from homology"/>
<evidence type="ECO:0000313" key="18">
    <source>
        <dbReference type="EMBL" id="KAG9485445.1"/>
    </source>
</evidence>
<evidence type="ECO:0000256" key="1">
    <source>
        <dbReference type="ARBA" id="ARBA00003771"/>
    </source>
</evidence>
<evidence type="ECO:0000256" key="10">
    <source>
        <dbReference type="ARBA" id="ARBA00022990"/>
    </source>
</evidence>
<dbReference type="EC" id="3.1.3.46" evidence="4"/>
<keyword evidence="6" id="KW-0808">Transferase</keyword>
<dbReference type="EMBL" id="WNTK01000004">
    <property type="protein sequence ID" value="KAG9485445.1"/>
    <property type="molecule type" value="Genomic_DNA"/>
</dbReference>
<dbReference type="GO" id="GO:0004331">
    <property type="term" value="F:fructose-2,6-bisphosphate 2-phosphatase activity"/>
    <property type="evidence" value="ECO:0007669"/>
    <property type="project" value="UniProtKB-EC"/>
</dbReference>
<dbReference type="GO" id="GO:0006000">
    <property type="term" value="P:fructose metabolic process"/>
    <property type="evidence" value="ECO:0007669"/>
    <property type="project" value="InterPro"/>
</dbReference>
<dbReference type="Pfam" id="PF01591">
    <property type="entry name" value="6PF2K"/>
    <property type="match status" value="1"/>
</dbReference>
<evidence type="ECO:0000256" key="8">
    <source>
        <dbReference type="ARBA" id="ARBA00022801"/>
    </source>
</evidence>
<keyword evidence="9" id="KW-0067">ATP-binding</keyword>
<evidence type="ECO:0000256" key="3">
    <source>
        <dbReference type="ARBA" id="ARBA00012130"/>
    </source>
</evidence>
<dbReference type="GO" id="GO:0006003">
    <property type="term" value="P:fructose 2,6-bisphosphate metabolic process"/>
    <property type="evidence" value="ECO:0007669"/>
    <property type="project" value="InterPro"/>
</dbReference>
<feature type="binding site" evidence="15">
    <location>
        <begin position="256"/>
        <end position="263"/>
    </location>
    <ligand>
        <name>substrate</name>
    </ligand>
</feature>
<comment type="similarity">
    <text evidence="2">In the C-terminal section; belongs to the phosphoglycerate mutase family.</text>
</comment>
<feature type="domain" description="6-phosphofructo-2-kinase" evidence="17">
    <location>
        <begin position="27"/>
        <end position="249"/>
    </location>
</feature>
<feature type="region of interest" description="Disordered" evidence="16">
    <location>
        <begin position="1"/>
        <end position="21"/>
    </location>
</feature>
<sequence length="445" mass="50581">MSEERDQDPGQFSSAGGKLPARSTEKKCSWASYMTNSPTLIVMIGLPARGKTYMSKKLTRYLNWIGVPTKVFNLGAYRREVVKSYKSYEFFRHDNAEAMRIRKQCALIALEDVKFYLTEEGGQIGVFDATNTTRERRDLILDYAKENAFKVFFVESECDDPEVIAANIMEVKVSSPDYPERNRENVMDDFLKRIECYKVTYEPLDPDAYDKEHSLIKVINVGQRFLVNKVQDYIQSKIVYYLMNIHVQPRTIYLCRHGESECNLAGRIGGDSGLSARGKRFAQELKKFIEEQEIVDLKVWTSQLKRTIQTAEALGVAYEQWKILNEIDAYQELDGGYGAAAGMPVTKSKYAPVPAGCKVELINLNVDAVDTHREKPEGTFDVNQTSMRLRRNSFTPLSSSDTVRRPRNYSVGSRPLDPVGADRYRIAPDGSDRPLKQVSVLCVNS</sequence>
<dbReference type="OrthoDB" id="267323at2759"/>
<dbReference type="InterPro" id="IPR003094">
    <property type="entry name" value="6Pfruct_kin"/>
</dbReference>
<evidence type="ECO:0000256" key="16">
    <source>
        <dbReference type="SAM" id="MobiDB-lite"/>
    </source>
</evidence>
<dbReference type="PANTHER" id="PTHR10606:SF48">
    <property type="entry name" value="6-PHOSPHOFRUCTO-2-KINASE_FRUCTOSE-2,6-BISPHOSPHATASE 2"/>
    <property type="match status" value="1"/>
</dbReference>
<dbReference type="InterPro" id="IPR013078">
    <property type="entry name" value="His_Pase_superF_clade-1"/>
</dbReference>
<evidence type="ECO:0000313" key="19">
    <source>
        <dbReference type="Proteomes" id="UP000770717"/>
    </source>
</evidence>
<evidence type="ECO:0000256" key="2">
    <source>
        <dbReference type="ARBA" id="ARBA00008408"/>
    </source>
</evidence>
<dbReference type="AlphaFoldDB" id="A0A8J6FES4"/>
<protein>
    <recommendedName>
        <fullName evidence="12">6-phosphofructo-2-kinase/fructose-2,6-bisphosphatase 2</fullName>
        <ecNumber evidence="3">2.7.1.105</ecNumber>
        <ecNumber evidence="4">3.1.3.46</ecNumber>
    </recommendedName>
    <alternativeName>
        <fullName evidence="13">6PF-2-K/Fru-2,6-P2ase heart-type isozyme</fullName>
    </alternativeName>
</protein>
<keyword evidence="8" id="KW-0378">Hydrolase</keyword>
<dbReference type="Pfam" id="PF00300">
    <property type="entry name" value="His_Phos_1"/>
    <property type="match status" value="1"/>
</dbReference>
<feature type="region of interest" description="Disordered" evidence="16">
    <location>
        <begin position="396"/>
        <end position="422"/>
    </location>
</feature>
<evidence type="ECO:0000256" key="12">
    <source>
        <dbReference type="ARBA" id="ARBA00040487"/>
    </source>
</evidence>
<dbReference type="GO" id="GO:0005524">
    <property type="term" value="F:ATP binding"/>
    <property type="evidence" value="ECO:0007669"/>
    <property type="project" value="UniProtKB-KW"/>
</dbReference>
<organism evidence="18 19">
    <name type="scientific">Eleutherodactylus coqui</name>
    <name type="common">Puerto Rican coqui</name>
    <dbReference type="NCBI Taxonomy" id="57060"/>
    <lineage>
        <taxon>Eukaryota</taxon>
        <taxon>Metazoa</taxon>
        <taxon>Chordata</taxon>
        <taxon>Craniata</taxon>
        <taxon>Vertebrata</taxon>
        <taxon>Euteleostomi</taxon>
        <taxon>Amphibia</taxon>
        <taxon>Batrachia</taxon>
        <taxon>Anura</taxon>
        <taxon>Neobatrachia</taxon>
        <taxon>Hyloidea</taxon>
        <taxon>Eleutherodactylidae</taxon>
        <taxon>Eleutherodactylinae</taxon>
        <taxon>Eleutherodactylus</taxon>
        <taxon>Eleutherodactylus</taxon>
    </lineage>
</organism>
<evidence type="ECO:0000256" key="4">
    <source>
        <dbReference type="ARBA" id="ARBA00013067"/>
    </source>
</evidence>
<evidence type="ECO:0000256" key="5">
    <source>
        <dbReference type="ARBA" id="ARBA00022553"/>
    </source>
</evidence>
<dbReference type="Proteomes" id="UP000770717">
    <property type="component" value="Unassembled WGS sequence"/>
</dbReference>
<keyword evidence="5" id="KW-0597">Phosphoprotein</keyword>
<comment type="subunit">
    <text evidence="14">Homodimer. Forms a heterodimer with PFKFB3.</text>
</comment>